<evidence type="ECO:0000313" key="6">
    <source>
        <dbReference type="Proteomes" id="UP001146793"/>
    </source>
</evidence>
<organism evidence="5 6">
    <name type="scientific">Anaeramoeba flamelloides</name>
    <dbReference type="NCBI Taxonomy" id="1746091"/>
    <lineage>
        <taxon>Eukaryota</taxon>
        <taxon>Metamonada</taxon>
        <taxon>Anaeramoebidae</taxon>
        <taxon>Anaeramoeba</taxon>
    </lineage>
</organism>
<sequence>MNQKTLFWVETLYAYNGEDESQISFGVGEKIQVIDDGSEWWAGFSETSKGYFPSNFVRVLNENEIPQQRQQRSGGGGGGGGGLMNGILGGRSGLNQTSFPKKKKKKNHKCQMN</sequence>
<comment type="caution">
    <text evidence="5">The sequence shown here is derived from an EMBL/GenBank/DDBJ whole genome shotgun (WGS) entry which is preliminary data.</text>
</comment>
<feature type="compositionally biased region" description="Gly residues" evidence="3">
    <location>
        <begin position="73"/>
        <end position="92"/>
    </location>
</feature>
<accession>A0AAV8A9D1</accession>
<dbReference type="SUPFAM" id="SSF50044">
    <property type="entry name" value="SH3-domain"/>
    <property type="match status" value="1"/>
</dbReference>
<dbReference type="AlphaFoldDB" id="A0AAV8A9D1"/>
<evidence type="ECO:0000256" key="1">
    <source>
        <dbReference type="ARBA" id="ARBA00022443"/>
    </source>
</evidence>
<dbReference type="SMART" id="SM00326">
    <property type="entry name" value="SH3"/>
    <property type="match status" value="1"/>
</dbReference>
<name>A0AAV8A9D1_9EUKA</name>
<evidence type="ECO:0000256" key="2">
    <source>
        <dbReference type="PROSITE-ProRule" id="PRU00192"/>
    </source>
</evidence>
<evidence type="ECO:0000313" key="5">
    <source>
        <dbReference type="EMBL" id="KAJ3450854.1"/>
    </source>
</evidence>
<feature type="region of interest" description="Disordered" evidence="3">
    <location>
        <begin position="64"/>
        <end position="113"/>
    </location>
</feature>
<keyword evidence="1 2" id="KW-0728">SH3 domain</keyword>
<dbReference type="InterPro" id="IPR036028">
    <property type="entry name" value="SH3-like_dom_sf"/>
</dbReference>
<dbReference type="EMBL" id="JANTQA010000012">
    <property type="protein sequence ID" value="KAJ3450854.1"/>
    <property type="molecule type" value="Genomic_DNA"/>
</dbReference>
<dbReference type="Gene3D" id="2.30.30.40">
    <property type="entry name" value="SH3 Domains"/>
    <property type="match status" value="1"/>
</dbReference>
<feature type="domain" description="SH3" evidence="4">
    <location>
        <begin position="4"/>
        <end position="62"/>
    </location>
</feature>
<gene>
    <name evidence="5" type="ORF">M0812_07045</name>
</gene>
<dbReference type="Proteomes" id="UP001146793">
    <property type="component" value="Unassembled WGS sequence"/>
</dbReference>
<dbReference type="PROSITE" id="PS50002">
    <property type="entry name" value="SH3"/>
    <property type="match status" value="1"/>
</dbReference>
<feature type="compositionally biased region" description="Basic residues" evidence="3">
    <location>
        <begin position="100"/>
        <end position="113"/>
    </location>
</feature>
<dbReference type="PRINTS" id="PR00452">
    <property type="entry name" value="SH3DOMAIN"/>
</dbReference>
<dbReference type="InterPro" id="IPR001452">
    <property type="entry name" value="SH3_domain"/>
</dbReference>
<reference evidence="5" key="1">
    <citation type="submission" date="2022-08" db="EMBL/GenBank/DDBJ databases">
        <title>Novel sulphate-reducing endosymbionts in the free-living metamonad Anaeramoeba.</title>
        <authorList>
            <person name="Jerlstrom-Hultqvist J."/>
            <person name="Cepicka I."/>
            <person name="Gallot-Lavallee L."/>
            <person name="Salas-Leiva D."/>
            <person name="Curtis B.A."/>
            <person name="Zahonova K."/>
            <person name="Pipaliya S."/>
            <person name="Dacks J."/>
            <person name="Roger A.J."/>
        </authorList>
    </citation>
    <scope>NUCLEOTIDE SEQUENCE</scope>
    <source>
        <strain evidence="5">Busselton2</strain>
    </source>
</reference>
<protein>
    <submittedName>
        <fullName evidence="5">Stac</fullName>
    </submittedName>
</protein>
<proteinExistence type="predicted"/>
<dbReference type="Pfam" id="PF00018">
    <property type="entry name" value="SH3_1"/>
    <property type="match status" value="1"/>
</dbReference>
<evidence type="ECO:0000256" key="3">
    <source>
        <dbReference type="SAM" id="MobiDB-lite"/>
    </source>
</evidence>
<evidence type="ECO:0000259" key="4">
    <source>
        <dbReference type="PROSITE" id="PS50002"/>
    </source>
</evidence>